<evidence type="ECO:0000313" key="4">
    <source>
        <dbReference type="Proteomes" id="UP000811246"/>
    </source>
</evidence>
<accession>A0A922FH86</accession>
<keyword evidence="2" id="KW-0732">Signal</keyword>
<name>A0A922FH86_CARIL</name>
<dbReference type="EMBL" id="CM031827">
    <property type="protein sequence ID" value="KAG6719655.1"/>
    <property type="molecule type" value="Genomic_DNA"/>
</dbReference>
<organism evidence="3 4">
    <name type="scientific">Carya illinoinensis</name>
    <name type="common">Pecan</name>
    <dbReference type="NCBI Taxonomy" id="32201"/>
    <lineage>
        <taxon>Eukaryota</taxon>
        <taxon>Viridiplantae</taxon>
        <taxon>Streptophyta</taxon>
        <taxon>Embryophyta</taxon>
        <taxon>Tracheophyta</taxon>
        <taxon>Spermatophyta</taxon>
        <taxon>Magnoliopsida</taxon>
        <taxon>eudicotyledons</taxon>
        <taxon>Gunneridae</taxon>
        <taxon>Pentapetalae</taxon>
        <taxon>rosids</taxon>
        <taxon>fabids</taxon>
        <taxon>Fagales</taxon>
        <taxon>Juglandaceae</taxon>
        <taxon>Carya</taxon>
    </lineage>
</organism>
<reference evidence="3" key="1">
    <citation type="submission" date="2021-01" db="EMBL/GenBank/DDBJ databases">
        <authorList>
            <person name="Lovell J.T."/>
            <person name="Bentley N."/>
            <person name="Bhattarai G."/>
            <person name="Jenkins J.W."/>
            <person name="Sreedasyam A."/>
            <person name="Alarcon Y."/>
            <person name="Bock C."/>
            <person name="Boston L."/>
            <person name="Carlson J."/>
            <person name="Cervantes K."/>
            <person name="Clermont K."/>
            <person name="Krom N."/>
            <person name="Kubenka K."/>
            <person name="Mamidi S."/>
            <person name="Mattison C."/>
            <person name="Monteros M."/>
            <person name="Pisani C."/>
            <person name="Plott C."/>
            <person name="Rajasekar S."/>
            <person name="Rhein H.S."/>
            <person name="Rohla C."/>
            <person name="Song M."/>
            <person name="Hilaire R.S."/>
            <person name="Shu S."/>
            <person name="Wells L."/>
            <person name="Wang X."/>
            <person name="Webber J."/>
            <person name="Heerema R.J."/>
            <person name="Klein P."/>
            <person name="Conner P."/>
            <person name="Grauke L."/>
            <person name="Grimwood J."/>
            <person name="Schmutz J."/>
            <person name="Randall J.J."/>
        </authorList>
    </citation>
    <scope>NUCLEOTIDE SEQUENCE</scope>
    <source>
        <tissue evidence="3">Leaf</tissue>
    </source>
</reference>
<dbReference type="AlphaFoldDB" id="A0A922FH86"/>
<comment type="caution">
    <text evidence="3">The sequence shown here is derived from an EMBL/GenBank/DDBJ whole genome shotgun (WGS) entry which is preliminary data.</text>
</comment>
<evidence type="ECO:0000256" key="1">
    <source>
        <dbReference type="SAM" id="MobiDB-lite"/>
    </source>
</evidence>
<gene>
    <name evidence="3" type="ORF">I3842_03G017100</name>
</gene>
<dbReference type="Proteomes" id="UP000811246">
    <property type="component" value="Chromosome 3"/>
</dbReference>
<sequence>MKAILVICILLISFLFSTPSIVARELSDHSGSGTASKDPDKGTISCGRSGDPGYSQCIGKQKPKHKCKPHGPYNRCRPST</sequence>
<proteinExistence type="predicted"/>
<evidence type="ECO:0000313" key="3">
    <source>
        <dbReference type="EMBL" id="KAG6719655.1"/>
    </source>
</evidence>
<evidence type="ECO:0000256" key="2">
    <source>
        <dbReference type="SAM" id="SignalP"/>
    </source>
</evidence>
<feature type="region of interest" description="Disordered" evidence="1">
    <location>
        <begin position="59"/>
        <end position="80"/>
    </location>
</feature>
<feature type="region of interest" description="Disordered" evidence="1">
    <location>
        <begin position="27"/>
        <end position="47"/>
    </location>
</feature>
<feature type="signal peptide" evidence="2">
    <location>
        <begin position="1"/>
        <end position="23"/>
    </location>
</feature>
<feature type="chain" id="PRO_5037333425" evidence="2">
    <location>
        <begin position="24"/>
        <end position="80"/>
    </location>
</feature>
<dbReference type="OrthoDB" id="1824627at2759"/>
<protein>
    <submittedName>
        <fullName evidence="3">Uncharacterized protein</fullName>
    </submittedName>
</protein>